<evidence type="ECO:0008006" key="4">
    <source>
        <dbReference type="Google" id="ProtNLM"/>
    </source>
</evidence>
<reference evidence="2 3" key="1">
    <citation type="submission" date="2021-03" db="EMBL/GenBank/DDBJ databases">
        <authorList>
            <person name="Kim M.K."/>
        </authorList>
    </citation>
    <scope>NUCLEOTIDE SEQUENCE [LARGE SCALE GENOMIC DNA]</scope>
    <source>
        <strain evidence="2 3">BT507</strain>
    </source>
</reference>
<keyword evidence="3" id="KW-1185">Reference proteome</keyword>
<proteinExistence type="predicted"/>
<dbReference type="EMBL" id="JAGETX010000006">
    <property type="protein sequence ID" value="MBO3271543.1"/>
    <property type="molecule type" value="Genomic_DNA"/>
</dbReference>
<dbReference type="RefSeq" id="WP_208307912.1">
    <property type="nucleotide sequence ID" value="NZ_JAGETX010000006.1"/>
</dbReference>
<feature type="signal peptide" evidence="1">
    <location>
        <begin position="1"/>
        <end position="21"/>
    </location>
</feature>
<dbReference type="Proteomes" id="UP000670527">
    <property type="component" value="Unassembled WGS sequence"/>
</dbReference>
<evidence type="ECO:0000313" key="2">
    <source>
        <dbReference type="EMBL" id="MBO3271543.1"/>
    </source>
</evidence>
<feature type="chain" id="PRO_5045756617" description="DUF4468 domain-containing protein" evidence="1">
    <location>
        <begin position="22"/>
        <end position="205"/>
    </location>
</feature>
<evidence type="ECO:0000313" key="3">
    <source>
        <dbReference type="Proteomes" id="UP000670527"/>
    </source>
</evidence>
<name>A0ABS3TED7_9BACT</name>
<evidence type="ECO:0000256" key="1">
    <source>
        <dbReference type="SAM" id="SignalP"/>
    </source>
</evidence>
<sequence length="205" mass="23627">MMKIKDISTALLLFLSLPVVAQLRPEEPARRTMYPNVLPGTISNVRHSQSVRYQTADRQWHDGQLHQLKTERVYLVNEYQQAISYLPTEVIRVVLPDATYGGVGRFFAQELFAGSKMGLYQYQDMEAGFVWQLLGTQWWLRRPDGAVVKLRSNRAAFSRQMLSVVGDDPELAKRLQARAYRRRDAAAVLEQYQQWQQAQSAAPRQ</sequence>
<comment type="caution">
    <text evidence="2">The sequence shown here is derived from an EMBL/GenBank/DDBJ whole genome shotgun (WGS) entry which is preliminary data.</text>
</comment>
<accession>A0ABS3TED7</accession>
<keyword evidence="1" id="KW-0732">Signal</keyword>
<protein>
    <recommendedName>
        <fullName evidence="4">DUF4468 domain-containing protein</fullName>
    </recommendedName>
</protein>
<gene>
    <name evidence="2" type="ORF">J4D97_12835</name>
</gene>
<organism evidence="2 3">
    <name type="scientific">Hymenobacter defluvii</name>
    <dbReference type="NCBI Taxonomy" id="2054411"/>
    <lineage>
        <taxon>Bacteria</taxon>
        <taxon>Pseudomonadati</taxon>
        <taxon>Bacteroidota</taxon>
        <taxon>Cytophagia</taxon>
        <taxon>Cytophagales</taxon>
        <taxon>Hymenobacteraceae</taxon>
        <taxon>Hymenobacter</taxon>
    </lineage>
</organism>